<dbReference type="GO" id="GO:0006313">
    <property type="term" value="P:DNA transposition"/>
    <property type="evidence" value="ECO:0007669"/>
    <property type="project" value="InterPro"/>
</dbReference>
<organism evidence="2">
    <name type="scientific">uncultured bacterium pFosPlaG</name>
    <dbReference type="NCBI Taxonomy" id="491370"/>
    <lineage>
        <taxon>Bacteria</taxon>
        <taxon>environmental samples</taxon>
    </lineage>
</organism>
<sequence length="308" mass="36483">MPRTSRMLIPDEKTAYHVMSRTALDGFPFGDVEKDKFVNIIKRYSKLYFAEIIGFTIMDNHWHLLAIMHPERNYSDEDIKNRFIEFHGKDAFFPPERIPYFREKWSSLSEFIRDIKQSFSRFYNKLHNRRGTLWGERFKSVIVQKGETLINCIAYIDLNSMRAGIVKKPDNYRWSSIGYHAQTENKDDFLSLNFGGVEFGRMDEKERLRRYRKYLYEAGAINKYDGKSKKVIDQKIVEKERANNFEITGSGRFINKTRYFTDSGIIGSKEFVAENYQRFKHMFQSKHEKKPNSVKGIAGMYSLKRLSI</sequence>
<dbReference type="InterPro" id="IPR002686">
    <property type="entry name" value="Transposase_17"/>
</dbReference>
<accession>B0FB27</accession>
<name>B0FB27_9BACT</name>
<dbReference type="EMBL" id="EU285670">
    <property type="protein sequence ID" value="ABY56080.1"/>
    <property type="molecule type" value="Genomic_DNA"/>
</dbReference>
<evidence type="ECO:0000259" key="1">
    <source>
        <dbReference type="SMART" id="SM01321"/>
    </source>
</evidence>
<reference evidence="2" key="1">
    <citation type="submission" date="2007-11" db="EMBL/GenBank/DDBJ databases">
        <title>Biochemical properites of a novel hydrolytic enzyme retrieved from a metagenomic library of tidal flat sediments.</title>
        <authorList>
            <person name="Lee M.-H."/>
            <person name="Song J.K."/>
            <person name="Yoon J.-H."/>
        </authorList>
    </citation>
    <scope>NUCLEOTIDE SEQUENCE</scope>
</reference>
<dbReference type="SUPFAM" id="SSF143422">
    <property type="entry name" value="Transposase IS200-like"/>
    <property type="match status" value="1"/>
</dbReference>
<proteinExistence type="predicted"/>
<dbReference type="GO" id="GO:0003677">
    <property type="term" value="F:DNA binding"/>
    <property type="evidence" value="ECO:0007669"/>
    <property type="project" value="InterPro"/>
</dbReference>
<dbReference type="InterPro" id="IPR036515">
    <property type="entry name" value="Transposase_17_sf"/>
</dbReference>
<feature type="domain" description="Transposase IS200-like" evidence="1">
    <location>
        <begin position="11"/>
        <end position="159"/>
    </location>
</feature>
<protein>
    <recommendedName>
        <fullName evidence="1">Transposase IS200-like domain-containing protein</fullName>
    </recommendedName>
</protein>
<dbReference type="PANTHER" id="PTHR34322:SF2">
    <property type="entry name" value="TRANSPOSASE IS200-LIKE DOMAIN-CONTAINING PROTEIN"/>
    <property type="match status" value="1"/>
</dbReference>
<dbReference type="AlphaFoldDB" id="B0FB27"/>
<dbReference type="GO" id="GO:0004803">
    <property type="term" value="F:transposase activity"/>
    <property type="evidence" value="ECO:0007669"/>
    <property type="project" value="InterPro"/>
</dbReference>
<dbReference type="PANTHER" id="PTHR34322">
    <property type="entry name" value="TRANSPOSASE, Y1_TNP DOMAIN-CONTAINING"/>
    <property type="match status" value="1"/>
</dbReference>
<evidence type="ECO:0000313" key="2">
    <source>
        <dbReference type="EMBL" id="ABY56080.1"/>
    </source>
</evidence>
<dbReference type="SMART" id="SM01321">
    <property type="entry name" value="Y1_Tnp"/>
    <property type="match status" value="1"/>
</dbReference>
<dbReference type="Gene3D" id="3.30.70.1290">
    <property type="entry name" value="Transposase IS200-like"/>
    <property type="match status" value="1"/>
</dbReference>